<dbReference type="AlphaFoldDB" id="A0A3S5XZ84"/>
<dbReference type="Proteomes" id="UP000232226">
    <property type="component" value="Chromosome"/>
</dbReference>
<protein>
    <submittedName>
        <fullName evidence="1">Uncharacterized protein</fullName>
    </submittedName>
</protein>
<evidence type="ECO:0000313" key="2">
    <source>
        <dbReference type="Proteomes" id="UP000232226"/>
    </source>
</evidence>
<dbReference type="KEGG" id="ment:CS528_02280"/>
<reference evidence="1 2" key="1">
    <citation type="submission" date="2017-10" db="EMBL/GenBank/DDBJ databases">
        <title>Complete Genome Sequence of Mesoplasma entomophilum.</title>
        <authorList>
            <person name="Knight T.F."/>
            <person name="Citino T."/>
            <person name="Rubinstein R."/>
            <person name="Neuschaefer Z."/>
        </authorList>
    </citation>
    <scope>NUCLEOTIDE SEQUENCE [LARGE SCALE GENOMIC DNA]</scope>
    <source>
        <strain evidence="1 2">TAC</strain>
    </source>
</reference>
<proteinExistence type="predicted"/>
<keyword evidence="2" id="KW-1185">Reference proteome</keyword>
<gene>
    <name evidence="1" type="ORF">CS528_02280</name>
</gene>
<accession>A0A3S5XZ84</accession>
<sequence length="351" mass="42112">MNNKIKMHTFPKSLILRSVDNYLFVDPNKSFTLVKINLRNIKIEKTYTINDLKDFKKFIQTDSNFYFELANDSNKTEIEKSWSKIESNFCNFISKCKNKIDDLEINSSFQSKSINSLDKFFEQHEKTINDFIKLTLFRDTNFYNKVLHAVDLTNNKVDLLNLNQLINEQKFTSFKDVENSYNNFEFNQDEYEFRIIPFFDNFLTTPIIRNLNNKGFLIPFCDFFAILYVKKNYVFCINNQGLISLEEKEKNYKIFSRIPPFLSIYIDEKFDFEKNLSVEMIITKLANYSFDCWLKSNYTNHQNLYIIDQSDKFDENFKMNFNKLEMILKEINEYLLKDKTIQKAFVFKIKS</sequence>
<dbReference type="EMBL" id="CP024411">
    <property type="protein sequence ID" value="ATQ35578.1"/>
    <property type="molecule type" value="Genomic_DNA"/>
</dbReference>
<name>A0A3S5XZ84_9MOLU</name>
<dbReference type="RefSeq" id="WP_099651255.1">
    <property type="nucleotide sequence ID" value="NZ_CP024411.1"/>
</dbReference>
<organism evidence="1 2">
    <name type="scientific">Mesoplasma entomophilum</name>
    <dbReference type="NCBI Taxonomy" id="2149"/>
    <lineage>
        <taxon>Bacteria</taxon>
        <taxon>Bacillati</taxon>
        <taxon>Mycoplasmatota</taxon>
        <taxon>Mollicutes</taxon>
        <taxon>Entomoplasmatales</taxon>
        <taxon>Entomoplasmataceae</taxon>
        <taxon>Mesoplasma</taxon>
    </lineage>
</organism>
<evidence type="ECO:0000313" key="1">
    <source>
        <dbReference type="EMBL" id="ATQ35578.1"/>
    </source>
</evidence>